<keyword evidence="3" id="KW-0325">Glycoprotein</keyword>
<sequence>MTSCSFAKHRALRLTATLLLVSCGGGMKHLQTTGGSMSEYPVVDSWPVLPEGYVLGEVTGVAVDSKDRVFIFHRADKHWGNDELISKPTVLVLDGETGRMVATWGENLFKVPHGLSIDEEDNVWLTDVRLHRVFKFSPDGQLLLQLGEGE</sequence>
<gene>
    <name evidence="5" type="ORF">HG543_50210</name>
</gene>
<evidence type="ECO:0000313" key="5">
    <source>
        <dbReference type="EMBL" id="NMO22981.1"/>
    </source>
</evidence>
<keyword evidence="2" id="KW-0677">Repeat</keyword>
<evidence type="ECO:0008006" key="7">
    <source>
        <dbReference type="Google" id="ProtNLM"/>
    </source>
</evidence>
<keyword evidence="1" id="KW-0732">Signal</keyword>
<reference evidence="5 6" key="1">
    <citation type="submission" date="2020-04" db="EMBL/GenBank/DDBJ databases">
        <title>Draft genome of Pyxidicoccus fallax type strain.</title>
        <authorList>
            <person name="Whitworth D.E."/>
        </authorList>
    </citation>
    <scope>NUCLEOTIDE SEQUENCE [LARGE SCALE GENOMIC DNA]</scope>
    <source>
        <strain evidence="5 6">DSM 14698</strain>
    </source>
</reference>
<dbReference type="InterPro" id="IPR011042">
    <property type="entry name" value="6-blade_b-propeller_TolB-like"/>
</dbReference>
<dbReference type="EMBL" id="JABBJJ010000506">
    <property type="protein sequence ID" value="NMO22981.1"/>
    <property type="molecule type" value="Genomic_DNA"/>
</dbReference>
<dbReference type="Pfam" id="PF01436">
    <property type="entry name" value="NHL"/>
    <property type="match status" value="1"/>
</dbReference>
<dbReference type="PANTHER" id="PTHR10680">
    <property type="entry name" value="PEPTIDYL-GLYCINE ALPHA-AMIDATING MONOOXYGENASE"/>
    <property type="match status" value="1"/>
</dbReference>
<evidence type="ECO:0000256" key="3">
    <source>
        <dbReference type="ARBA" id="ARBA00023180"/>
    </source>
</evidence>
<dbReference type="AlphaFoldDB" id="A0A848LZD1"/>
<dbReference type="SUPFAM" id="SSF101898">
    <property type="entry name" value="NHL repeat"/>
    <property type="match status" value="1"/>
</dbReference>
<evidence type="ECO:0000256" key="2">
    <source>
        <dbReference type="ARBA" id="ARBA00022737"/>
    </source>
</evidence>
<keyword evidence="6" id="KW-1185">Reference proteome</keyword>
<dbReference type="PROSITE" id="PS51125">
    <property type="entry name" value="NHL"/>
    <property type="match status" value="1"/>
</dbReference>
<dbReference type="RefSeq" id="WP_169352095.1">
    <property type="nucleotide sequence ID" value="NZ_JABBJJ010000506.1"/>
</dbReference>
<protein>
    <recommendedName>
        <fullName evidence="7">6-bladed beta-propeller</fullName>
    </recommendedName>
</protein>
<name>A0A848LZD1_9BACT</name>
<organism evidence="5 6">
    <name type="scientific">Pyxidicoccus fallax</name>
    <dbReference type="NCBI Taxonomy" id="394095"/>
    <lineage>
        <taxon>Bacteria</taxon>
        <taxon>Pseudomonadati</taxon>
        <taxon>Myxococcota</taxon>
        <taxon>Myxococcia</taxon>
        <taxon>Myxococcales</taxon>
        <taxon>Cystobacterineae</taxon>
        <taxon>Myxococcaceae</taxon>
        <taxon>Pyxidicoccus</taxon>
    </lineage>
</organism>
<dbReference type="InterPro" id="IPR001258">
    <property type="entry name" value="NHL_repeat"/>
</dbReference>
<dbReference type="PANTHER" id="PTHR10680:SF14">
    <property type="entry name" value="PEPTIDYL-GLYCINE ALPHA-AMIDATING MONOOXYGENASE"/>
    <property type="match status" value="1"/>
</dbReference>
<comment type="caution">
    <text evidence="5">The sequence shown here is derived from an EMBL/GenBank/DDBJ whole genome shotgun (WGS) entry which is preliminary data.</text>
</comment>
<accession>A0A848LZD1</accession>
<dbReference type="Proteomes" id="UP000518300">
    <property type="component" value="Unassembled WGS sequence"/>
</dbReference>
<dbReference type="Gene3D" id="2.120.10.30">
    <property type="entry name" value="TolB, C-terminal domain"/>
    <property type="match status" value="1"/>
</dbReference>
<evidence type="ECO:0000313" key="6">
    <source>
        <dbReference type="Proteomes" id="UP000518300"/>
    </source>
</evidence>
<evidence type="ECO:0000256" key="4">
    <source>
        <dbReference type="PROSITE-ProRule" id="PRU00504"/>
    </source>
</evidence>
<feature type="repeat" description="NHL" evidence="4">
    <location>
        <begin position="109"/>
        <end position="139"/>
    </location>
</feature>
<proteinExistence type="predicted"/>
<evidence type="ECO:0000256" key="1">
    <source>
        <dbReference type="ARBA" id="ARBA00022729"/>
    </source>
</evidence>